<comment type="caution">
    <text evidence="4">The sequence shown here is derived from an EMBL/GenBank/DDBJ whole genome shotgun (WGS) entry which is preliminary data.</text>
</comment>
<keyword evidence="2" id="KW-0472">Membrane</keyword>
<gene>
    <name evidence="4" type="ORF">A2419_02320</name>
</gene>
<dbReference type="EMBL" id="MEXB01000017">
    <property type="protein sequence ID" value="OGC87865.1"/>
    <property type="molecule type" value="Genomic_DNA"/>
</dbReference>
<keyword evidence="2" id="KW-0812">Transmembrane</keyword>
<name>A0A1F4Y1L9_9BACT</name>
<feature type="domain" description="Pesticidal crystal protein Cry22Aa Ig-like" evidence="3">
    <location>
        <begin position="4307"/>
        <end position="4387"/>
    </location>
</feature>
<evidence type="ECO:0000256" key="1">
    <source>
        <dbReference type="SAM" id="MobiDB-lite"/>
    </source>
</evidence>
<dbReference type="InterPro" id="IPR032179">
    <property type="entry name" value="Cry22Aa_Ig-like"/>
</dbReference>
<proteinExistence type="predicted"/>
<dbReference type="Pfam" id="PF16403">
    <property type="entry name" value="Bact_surface_Ig-like"/>
    <property type="match status" value="1"/>
</dbReference>
<dbReference type="Gene3D" id="2.40.300.10">
    <property type="entry name" value="Head decoration protein D"/>
    <property type="match status" value="1"/>
</dbReference>
<dbReference type="Gene3D" id="2.60.40.10">
    <property type="entry name" value="Immunoglobulins"/>
    <property type="match status" value="1"/>
</dbReference>
<feature type="compositionally biased region" description="Low complexity" evidence="1">
    <location>
        <begin position="4274"/>
        <end position="4283"/>
    </location>
</feature>
<evidence type="ECO:0000313" key="5">
    <source>
        <dbReference type="Proteomes" id="UP000176568"/>
    </source>
</evidence>
<protein>
    <recommendedName>
        <fullName evidence="3">Pesticidal crystal protein Cry22Aa Ig-like domain-containing protein</fullName>
    </recommendedName>
</protein>
<sequence>LKGEQVGGQWFVIPSSIEEFEATRISGKEQRSAQLAEQRRNEQVTFQIQHGTLIERIVLRAKKISVGAPIGIALGASLLFGALVFASSMHVPQQNQYAALSQAQSPFFGTQAPAITLPTNTGKAFAGATSFLSNVFATLFGGQTKVAQITPEATQKTDSPESGKSIAKDFPTSGAVAPSYIPGKSVSAPSVVNNYPVVERIVERTVATGGVNEAYVTGRLEDLYNRLAVQISNLQNPGRESPLQNFAVSQVINNLSDVRLNGDTNADNIFADLVHTGRLDVTGDMNVSGAFNAAGGVFTNLTVNGNATTTGNSIVLGDLSTQGGIFGSSTLTILGDTTLANATSTNFFSTTASSTNLFAQSGSIGTLSAQTLNLSGLASFLNGFTSLASSTIGDGTQTGGLTINGGATTTGNTALQGTLAVLGNTTLANATSSAFFATTASSTNLFASTAQFGNLSVLGATTQTGLATFTNGFLSNASSTITSGLFSITGGFLSSASSTINSTLAVTDLSTFFTGLLSLASTTIGDGTATGGLTINGGATTTGNAYIAGGLGVGIATSAPGVLQVANNAYFGGNLFVGGDSVVIGNSTSNTIAINSAVNSNIVPNGNKIYDLGSPSFFWRNAYLDNLTVNSISAASTSIGGTVSNSFTVNSDNATADTEDMQLIFFRGTVVPNAVIAWNAAPTAKRFEFNQSTFFSNQSGSTTQPTLALQGIAGQTGNIFQISSSTGSTVFAVASDGSVTIATTSIVSLTSGTTTLSNLSVTNLSTSTFAGGLSVSGGTALSSWFDVGGLSRFFTGLLSLASTTIGDGTATGGLTISGGATTTGNALFQGIARISDSASPTTGTLYFGDANANLNYNSSDFTLTGGNLFTSAGRITSVGLNETVGIGVRYVSGDGTYYMGATHGASPDLVFTNNALEERARLTDAGNFGIGTTSPFAKLSVAGNGYFDGNITATNITATSTFNVLGLSTFAGLISTASSTIGDGTQIGGLTINGGATTTGNAYFASNVGIGTTSPAAALYIANQTSNAVLTLDRENGKIASFSAGSQAAAIKIDNTGRFDIRTATRADIIANNDGTSIFTVSGAGNVGVGTTTPSTNFAVQGDALISGTLTAGNLVATSTFTSTGLATFLNGILATASSTIGNGTQTGGLTINGGATTTGNAYFAGNVNIATTSTGFALATAGAPVYFNVGNNPAGIILQRSNVGAANTAINFKTTGGDWYTGIGSDLNYYFNTSANLTSTGAQLTITTAGNIGIGTTSPWAKLSVEGTSTLGNQAIAGYFTATSTTVSSFAGGFTAFASTTIGNGTQAGGLTISGGATTTGTAYFAGNVGVGNVAPSYKLDITSGSTASQLHFASSGDSGGYLTSASASNFFMSGGASWNGTNWIAKSSTAGILGTQNGAINFYNNSGLTAGNTFSQTETLRISNTGGLSLGSAYVGINPGAGSAIISGSVGIGTTSPWAKLSVEGISSLGNQAIAGYFTATSTTASSFAGGITSSATTTSTYFVASESGFVGAPAFTFSGDTNTGIYRPSSKAIGFSANGAERVRIDTGGLAVGTTTTAFAGITVADAGGATGGMQLDFSTATSFGRFDFSEGSVSKSFIQQVGSSHATANRQGNLEIGTLSGNSGAFAVFTNGSERLRVDSTGNIGIGTTSPWAKLSVEGTSTLGNQAIAGYFTATSTTASTFAGGLTAFASTTIGNGTQTGGLTISGGATTTGTAYFAGNVGIGTTSPSSLLSLQGSGAYVNIQDTRNSDAWSVGDILAGIDFRSSDSSGSGNVGRPRAAINAIQETTAGSQTGLSFVTGGINPTEKVRITNSGLVGIGTTTPIAFLDVGTFNTSNANIRTGSLEIQPYALNNAFIGENVYYDGSKFAYRRTGAAGLLSFSGTEGGFRWATSGSAGANAGMATYQLKTALDGTFAVGPSVSGGAGLYTGATFLVTGAGNVGIGTTSPWAKLSVEGTSTLGNQAIAGYFTATSTTVSSFAGGFLSLASSTIGNGTLGLTVNGPATTTGSSYIAGKLGVGSTTSQSGTKLYVYNGSSGGAIAPSNADTVLIEDSVTPGLTFLGPDAHIQRVSFSTPSRQSGAIISYDYTNTLFSVGTNLTGGGLAFNTGANGERMRITSSGNVGIGTTSPAVALSVAGDGYFTGGLGVGMVNTIDGTVNLASITGSNGGYRLYNGSTLAGAMRLSNAGYGVLDLNDTSGNTVIELHTNGSSYFNGGSVGIGTTTPWAALSVEGTSTLGNQAIAGYFTATSTTASSTFMGGVGIGTASPTNPLTVVAGASGTESVPVFIQNTSTTNGAAVALAFGVTNTPGTVTAKISNYRVSANDRGLAFSTYNGTSLNEAMRITGYGYVGIGTTTPWAALSVEGSSSLGNQAVAGYFTATSTTASSFAGGFLSLASSTIGNGTLGLTVNGAATTTGNAYFAGNVGIGTSTPQAPLQVWGTSAIFGSRNSLGTANAFSILAASSTLTDTAGGDLTLGASGGYGTGGSGNIIFTTGSAQTSTIVLDATSTASGSPNTVTWSHTVGSCPNNDGILIIAAADSKAGVKTVSSLLSGPMTALHGGTGGGIHVYYVLNPVAGADTLSFGSTGSTNQTALSGITYCGVNQTNPFGTKVNSSGTGTSAGATTQGGQILLDFLYKGNADTATVNAGQTLVARRLAGTVTLDVSSAPNSNPTMGMTWTTSSTYGYVEVPLLSRNATTGSSLAERLRINADGKVGIGTTTPWGSLSITNSTITTPGFVVADSSNIPQFLVSGLGNVGIGTTSPFAKLSVAGDAYIGGNLTATGTLSVAGLTSFASTTIGNGTATGGLTVSGNATTTGNTYLGGLVTMAAATPGSILFASTGGVISQDNSNLFYDSTNHRIGLGTTNPQALLHLNAATVLGTSVGATATTTIQQWNTGNSVYLDTFSYRHTAGSNWAGMNVRIQKTVDVTKQGFIDFGINGRASDSGLGFGSGTNTYMVVGSNGNVGLGTTSPTYKLSVEGTSSLGNQAIAGYFTATSTTASTFAGKVGIGTTSPFGTVSIVQSSVAATNPGLVVQGFANNQAPVFQVIGGNSPNTDLFSVIANTGSSLLNVGTTGNVGISSSTASAKLTVTNITATPSFIVEDSASDTTPFIVDTSGNVGIGTATPGAALSFGSGLTEKIRLFDSGTAATSYGFGIAANDFQTILGASSGAFTWRQGGYSGTERMRLTGAGNLGIGTTTPWAALSVEGTSSLGNQAIAGYFTATSTTATSTFAGGLTVGTNGLTVFPNGFIGIGTTTPVGKLHVSSGWSGQAVPNGNMSTLVLEGSADAGLSILTPNNRTAHIAFGDPQNAISGRITYAHSVDAMGLYTAGSERLTITSAGNVGIGTTTPGALLDVFSSANSSLRISSNSGASSLDFLVDYDNNGTTESGMVRYFTGSLTAAAATGFSKSLNGYGIDMGASVLSAPEFFVSAAGNVGIGTTTPQSKLSVVSGTDGTLNFPSGNWAAQIYNQDDAATSGGLVVGNRWYANTSTIFEAGSLYGTGSAWQSFFTVKGNGNVGIGTTTPLAKLNVQNSSDSSSIALVSGATKGVRIGASSIGGIIEGVDYSGTGSYQPLFVGGSYVSLANSNTEVVRVTGGSVGIGTTTPYGQLSINPNGITGPAFVIGSSTATLLSVSNIGVVTIKGNGTGYVQIGDNGQSGGSALALNGTAVTGANYNLYSSVSDTNLYINRPLTKDMLFRENNATQMILKGTTGALGIGTTTPYGILSVYGDGGSQGPVFNPSIIANVAAEYGSTIGGVSVASVARNAIGQQIDSVSSSGNGYAAIGQLITRVTAPGNGAAYGLLVDTVSNTSGAQAVNVIGGYFANITANSNGNANGLSIGAVTYSGSNASSYASGLQIANSITNTNTAANAYAINSLSTAKSYFAGSIGIGTTTPQQKLHITSTGTGTTLGQLNTNLRFETQTGTVGAGNEISFSGIGSQSGSGVYAAISAPVTGNSTTGAVGYLSFSTKATSAASTLTEAVRIDGNGLVGIGTTTPVSTLTVTGSACFSVGDGATVACGTTPGNIYYSAANTANYDVAERYATEDASLAAGDVVALDPQNPLYIEKAKAGSKTFGVISSNPGLILGGADAMAASTTRAVALSGRVPVKVNLEGGDIAVGDSIVLSSQDGVATKATSATYRIGVALQPWNAQMATSSTSGVIEVFIKSDLFVSDMALDTISSIGTTTGQMLVASTTSPVINGLSSTLNSVISSLGSMVVRTFNGAISATVGIFNKVYAKEVHTDELCLSDSNGETCITKAQLDSLISGAAASSTGGNDSNNGGGEEGGNDNGNATSTDTIAPTITLLGNNPATISVGVSYSDLGATISDNIDSNLGFKVSLDGGELMDISALSIDTATSTTYTILFSATDSAGNTGTATRTVIVE</sequence>
<accession>A0A1F4Y1L9</accession>
<feature type="compositionally biased region" description="Gly residues" evidence="1">
    <location>
        <begin position="4284"/>
        <end position="4293"/>
    </location>
</feature>
<evidence type="ECO:0000259" key="3">
    <source>
        <dbReference type="Pfam" id="PF16403"/>
    </source>
</evidence>
<dbReference type="InterPro" id="IPR013783">
    <property type="entry name" value="Ig-like_fold"/>
</dbReference>
<feature type="region of interest" description="Disordered" evidence="1">
    <location>
        <begin position="4274"/>
        <end position="4299"/>
    </location>
</feature>
<organism evidence="4 5">
    <name type="scientific">Candidatus Adlerbacteria bacterium RIFOXYC1_FULL_48_26</name>
    <dbReference type="NCBI Taxonomy" id="1797247"/>
    <lineage>
        <taxon>Bacteria</taxon>
        <taxon>Candidatus Adleribacteriota</taxon>
    </lineage>
</organism>
<evidence type="ECO:0000313" key="4">
    <source>
        <dbReference type="EMBL" id="OGC87865.1"/>
    </source>
</evidence>
<feature type="transmembrane region" description="Helical" evidence="2">
    <location>
        <begin position="66"/>
        <end position="86"/>
    </location>
</feature>
<feature type="non-terminal residue" evidence="4">
    <location>
        <position position="1"/>
    </location>
</feature>
<dbReference type="Proteomes" id="UP000176568">
    <property type="component" value="Unassembled WGS sequence"/>
</dbReference>
<evidence type="ECO:0000256" key="2">
    <source>
        <dbReference type="SAM" id="Phobius"/>
    </source>
</evidence>
<keyword evidence="2" id="KW-1133">Transmembrane helix</keyword>
<reference evidence="4 5" key="1">
    <citation type="journal article" date="2016" name="Nat. Commun.">
        <title>Thousands of microbial genomes shed light on interconnected biogeochemical processes in an aquifer system.</title>
        <authorList>
            <person name="Anantharaman K."/>
            <person name="Brown C.T."/>
            <person name="Hug L.A."/>
            <person name="Sharon I."/>
            <person name="Castelle C.J."/>
            <person name="Probst A.J."/>
            <person name="Thomas B.C."/>
            <person name="Singh A."/>
            <person name="Wilkins M.J."/>
            <person name="Karaoz U."/>
            <person name="Brodie E.L."/>
            <person name="Williams K.H."/>
            <person name="Hubbard S.S."/>
            <person name="Banfield J.F."/>
        </authorList>
    </citation>
    <scope>NUCLEOTIDE SEQUENCE [LARGE SCALE GENOMIC DNA]</scope>
</reference>